<comment type="function">
    <text evidence="1">Involved in the lipid remodeling steps of GPI-anchor maturation.</text>
</comment>
<comment type="subcellular location">
    <subcellularLocation>
        <location evidence="1">Golgi apparatus membrane</location>
        <topology evidence="1">Multi-pass membrane protein</topology>
    </subcellularLocation>
</comment>
<name>A0A9R1XSC7_LACSA</name>
<keyword evidence="3" id="KW-1185">Reference proteome</keyword>
<evidence type="ECO:0000256" key="1">
    <source>
        <dbReference type="RuleBase" id="RU365066"/>
    </source>
</evidence>
<keyword evidence="1" id="KW-0333">Golgi apparatus</keyword>
<dbReference type="Proteomes" id="UP000235145">
    <property type="component" value="Unassembled WGS sequence"/>
</dbReference>
<proteinExistence type="inferred from homology"/>
<dbReference type="PANTHER" id="PTHR13148">
    <property type="entry name" value="PER1-RELATED"/>
    <property type="match status" value="1"/>
</dbReference>
<dbReference type="PANTHER" id="PTHR13148:SF20">
    <property type="entry name" value="POST-GPI ATTACHMENT TO PROTEINS FACTOR 3"/>
    <property type="match status" value="1"/>
</dbReference>
<comment type="caution">
    <text evidence="2">The sequence shown here is derived from an EMBL/GenBank/DDBJ whole genome shotgun (WGS) entry which is preliminary data.</text>
</comment>
<reference evidence="2 3" key="1">
    <citation type="journal article" date="2017" name="Nat. Commun.">
        <title>Genome assembly with in vitro proximity ligation data and whole-genome triplication in lettuce.</title>
        <authorList>
            <person name="Reyes-Chin-Wo S."/>
            <person name="Wang Z."/>
            <person name="Yang X."/>
            <person name="Kozik A."/>
            <person name="Arikit S."/>
            <person name="Song C."/>
            <person name="Xia L."/>
            <person name="Froenicke L."/>
            <person name="Lavelle D.O."/>
            <person name="Truco M.J."/>
            <person name="Xia R."/>
            <person name="Zhu S."/>
            <person name="Xu C."/>
            <person name="Xu H."/>
            <person name="Xu X."/>
            <person name="Cox K."/>
            <person name="Korf I."/>
            <person name="Meyers B.C."/>
            <person name="Michelmore R.W."/>
        </authorList>
    </citation>
    <scope>NUCLEOTIDE SEQUENCE [LARGE SCALE GENOMIC DNA]</scope>
    <source>
        <strain evidence="3">cv. Salinas</strain>
        <tissue evidence="2">Seedlings</tissue>
    </source>
</reference>
<dbReference type="InterPro" id="IPR007217">
    <property type="entry name" value="Per1-like"/>
</dbReference>
<accession>A0A9R1XSC7</accession>
<dbReference type="EMBL" id="NBSK02000001">
    <property type="protein sequence ID" value="KAJ0225670.1"/>
    <property type="molecule type" value="Genomic_DNA"/>
</dbReference>
<keyword evidence="1" id="KW-0732">Signal</keyword>
<feature type="signal peptide" evidence="1">
    <location>
        <begin position="1"/>
        <end position="23"/>
    </location>
</feature>
<keyword evidence="1" id="KW-0337">GPI-anchor biosynthesis</keyword>
<dbReference type="GO" id="GO:0000139">
    <property type="term" value="C:Golgi membrane"/>
    <property type="evidence" value="ECO:0007669"/>
    <property type="project" value="UniProtKB-SubCell"/>
</dbReference>
<gene>
    <name evidence="2" type="ORF">LSAT_V11C100029660</name>
</gene>
<protein>
    <recommendedName>
        <fullName evidence="1">Post-GPI attachment to proteins factor 3</fullName>
    </recommendedName>
</protein>
<evidence type="ECO:0000313" key="2">
    <source>
        <dbReference type="EMBL" id="KAJ0225670.1"/>
    </source>
</evidence>
<organism evidence="2 3">
    <name type="scientific">Lactuca sativa</name>
    <name type="common">Garden lettuce</name>
    <dbReference type="NCBI Taxonomy" id="4236"/>
    <lineage>
        <taxon>Eukaryota</taxon>
        <taxon>Viridiplantae</taxon>
        <taxon>Streptophyta</taxon>
        <taxon>Embryophyta</taxon>
        <taxon>Tracheophyta</taxon>
        <taxon>Spermatophyta</taxon>
        <taxon>Magnoliopsida</taxon>
        <taxon>eudicotyledons</taxon>
        <taxon>Gunneridae</taxon>
        <taxon>Pentapetalae</taxon>
        <taxon>asterids</taxon>
        <taxon>campanulids</taxon>
        <taxon>Asterales</taxon>
        <taxon>Asteraceae</taxon>
        <taxon>Cichorioideae</taxon>
        <taxon>Cichorieae</taxon>
        <taxon>Lactucinae</taxon>
        <taxon>Lactuca</taxon>
    </lineage>
</organism>
<feature type="chain" id="PRO_5040537934" description="Post-GPI attachment to proteins factor 3" evidence="1">
    <location>
        <begin position="24"/>
        <end position="137"/>
    </location>
</feature>
<sequence>MAIRPRLPVLLVALLCFVAGISASNGDADLIYIDYVEQCEKTGCVGDVCFQHCNLTSNGKFVSDPWYIQETLYIKWRKWDCLSACRYQCMLFKEEERETAGNTLVKYHGKWPVRCAFGIELPQIPLLYIKSLIIIHS</sequence>
<dbReference type="GO" id="GO:0006506">
    <property type="term" value="P:GPI anchor biosynthetic process"/>
    <property type="evidence" value="ECO:0007669"/>
    <property type="project" value="UniProtKB-KW"/>
</dbReference>
<evidence type="ECO:0000313" key="3">
    <source>
        <dbReference type="Proteomes" id="UP000235145"/>
    </source>
</evidence>
<dbReference type="Pfam" id="PF04080">
    <property type="entry name" value="Per1"/>
    <property type="match status" value="1"/>
</dbReference>
<comment type="similarity">
    <text evidence="1">Belongs to the PGAP3 family.</text>
</comment>
<dbReference type="AlphaFoldDB" id="A0A9R1XSC7"/>